<organism evidence="1 2">
    <name type="scientific">Catharanthus roseus</name>
    <name type="common">Madagascar periwinkle</name>
    <name type="synonym">Vinca rosea</name>
    <dbReference type="NCBI Taxonomy" id="4058"/>
    <lineage>
        <taxon>Eukaryota</taxon>
        <taxon>Viridiplantae</taxon>
        <taxon>Streptophyta</taxon>
        <taxon>Embryophyta</taxon>
        <taxon>Tracheophyta</taxon>
        <taxon>Spermatophyta</taxon>
        <taxon>Magnoliopsida</taxon>
        <taxon>eudicotyledons</taxon>
        <taxon>Gunneridae</taxon>
        <taxon>Pentapetalae</taxon>
        <taxon>asterids</taxon>
        <taxon>lamiids</taxon>
        <taxon>Gentianales</taxon>
        <taxon>Apocynaceae</taxon>
        <taxon>Rauvolfioideae</taxon>
        <taxon>Vinceae</taxon>
        <taxon>Catharanthinae</taxon>
        <taxon>Catharanthus</taxon>
    </lineage>
</organism>
<proteinExistence type="predicted"/>
<comment type="caution">
    <text evidence="1">The sequence shown here is derived from an EMBL/GenBank/DDBJ whole genome shotgun (WGS) entry which is preliminary data.</text>
</comment>
<sequence length="191" mass="21738">MSRSKIEEREEIPTKREILMLFFSSEGRGVRRNVEEDEGMLEAVGEVWRGYGSFERRGRGKIKLEKIKKCHTGTGIPKPYHGHWRAGFGSRNFIPGGYGSGSGSKFHYKGKEDDFVDSPYKAKVVEDLYSKNPAVDFVFVVLDLSKKNWSGFSIPDSDIESTLCTSAIFSIPLWHPQNVAKTKRTIRTREK</sequence>
<evidence type="ECO:0000313" key="1">
    <source>
        <dbReference type="EMBL" id="KAI5671324.1"/>
    </source>
</evidence>
<dbReference type="EMBL" id="CM044703">
    <property type="protein sequence ID" value="KAI5671324.1"/>
    <property type="molecule type" value="Genomic_DNA"/>
</dbReference>
<name>A0ACC0BFA2_CATRO</name>
<accession>A0ACC0BFA2</accession>
<protein>
    <submittedName>
        <fullName evidence="1">Uncharacterized protein</fullName>
    </submittedName>
</protein>
<evidence type="ECO:0000313" key="2">
    <source>
        <dbReference type="Proteomes" id="UP001060085"/>
    </source>
</evidence>
<reference evidence="2" key="1">
    <citation type="journal article" date="2023" name="Nat. Plants">
        <title>Single-cell RNA sequencing provides a high-resolution roadmap for understanding the multicellular compartmentation of specialized metabolism.</title>
        <authorList>
            <person name="Sun S."/>
            <person name="Shen X."/>
            <person name="Li Y."/>
            <person name="Li Y."/>
            <person name="Wang S."/>
            <person name="Li R."/>
            <person name="Zhang H."/>
            <person name="Shen G."/>
            <person name="Guo B."/>
            <person name="Wei J."/>
            <person name="Xu J."/>
            <person name="St-Pierre B."/>
            <person name="Chen S."/>
            <person name="Sun C."/>
        </authorList>
    </citation>
    <scope>NUCLEOTIDE SEQUENCE [LARGE SCALE GENOMIC DNA]</scope>
</reference>
<dbReference type="Proteomes" id="UP001060085">
    <property type="component" value="Linkage Group LG03"/>
</dbReference>
<gene>
    <name evidence="1" type="ORF">M9H77_11688</name>
</gene>
<keyword evidence="2" id="KW-1185">Reference proteome</keyword>